<keyword evidence="2" id="KW-1185">Reference proteome</keyword>
<accession>A0A9K3GUJ2</accession>
<dbReference type="Proteomes" id="UP000215914">
    <property type="component" value="Unassembled WGS sequence"/>
</dbReference>
<dbReference type="AlphaFoldDB" id="A0A9K3GUJ2"/>
<name>A0A9K3GUJ2_HELAN</name>
<dbReference type="EMBL" id="MNCJ02000332">
    <property type="protein sequence ID" value="KAF5754899.1"/>
    <property type="molecule type" value="Genomic_DNA"/>
</dbReference>
<comment type="caution">
    <text evidence="1">The sequence shown here is derived from an EMBL/GenBank/DDBJ whole genome shotgun (WGS) entry which is preliminary data.</text>
</comment>
<gene>
    <name evidence="1" type="ORF">HanXRQr2_Chr17g0796481</name>
</gene>
<evidence type="ECO:0000313" key="2">
    <source>
        <dbReference type="Proteomes" id="UP000215914"/>
    </source>
</evidence>
<evidence type="ECO:0000313" key="1">
    <source>
        <dbReference type="EMBL" id="KAF5754899.1"/>
    </source>
</evidence>
<dbReference type="Gramene" id="mRNA:HanXRQr2_Chr17g0796481">
    <property type="protein sequence ID" value="mRNA:HanXRQr2_Chr17g0796481"/>
    <property type="gene ID" value="HanXRQr2_Chr17g0796481"/>
</dbReference>
<reference evidence="1" key="2">
    <citation type="submission" date="2020-06" db="EMBL/GenBank/DDBJ databases">
        <title>Helianthus annuus Genome sequencing and assembly Release 2.</title>
        <authorList>
            <person name="Gouzy J."/>
            <person name="Langlade N."/>
            <person name="Munos S."/>
        </authorList>
    </citation>
    <scope>NUCLEOTIDE SEQUENCE</scope>
    <source>
        <tissue evidence="1">Leaves</tissue>
    </source>
</reference>
<reference evidence="1" key="1">
    <citation type="journal article" date="2017" name="Nature">
        <title>The sunflower genome provides insights into oil metabolism, flowering and Asterid evolution.</title>
        <authorList>
            <person name="Badouin H."/>
            <person name="Gouzy J."/>
            <person name="Grassa C.J."/>
            <person name="Murat F."/>
            <person name="Staton S.E."/>
            <person name="Cottret L."/>
            <person name="Lelandais-Briere C."/>
            <person name="Owens G.L."/>
            <person name="Carrere S."/>
            <person name="Mayjonade B."/>
            <person name="Legrand L."/>
            <person name="Gill N."/>
            <person name="Kane N.C."/>
            <person name="Bowers J.E."/>
            <person name="Hubner S."/>
            <person name="Bellec A."/>
            <person name="Berard A."/>
            <person name="Berges H."/>
            <person name="Blanchet N."/>
            <person name="Boniface M.C."/>
            <person name="Brunel D."/>
            <person name="Catrice O."/>
            <person name="Chaidir N."/>
            <person name="Claudel C."/>
            <person name="Donnadieu C."/>
            <person name="Faraut T."/>
            <person name="Fievet G."/>
            <person name="Helmstetter N."/>
            <person name="King M."/>
            <person name="Knapp S.J."/>
            <person name="Lai Z."/>
            <person name="Le Paslier M.C."/>
            <person name="Lippi Y."/>
            <person name="Lorenzon L."/>
            <person name="Mandel J.R."/>
            <person name="Marage G."/>
            <person name="Marchand G."/>
            <person name="Marquand E."/>
            <person name="Bret-Mestries E."/>
            <person name="Morien E."/>
            <person name="Nambeesan S."/>
            <person name="Nguyen T."/>
            <person name="Pegot-Espagnet P."/>
            <person name="Pouilly N."/>
            <person name="Raftis F."/>
            <person name="Sallet E."/>
            <person name="Schiex T."/>
            <person name="Thomas J."/>
            <person name="Vandecasteele C."/>
            <person name="Vares D."/>
            <person name="Vear F."/>
            <person name="Vautrin S."/>
            <person name="Crespi M."/>
            <person name="Mangin B."/>
            <person name="Burke J.M."/>
            <person name="Salse J."/>
            <person name="Munos S."/>
            <person name="Vincourt P."/>
            <person name="Rieseberg L.H."/>
            <person name="Langlade N.B."/>
        </authorList>
    </citation>
    <scope>NUCLEOTIDE SEQUENCE</scope>
    <source>
        <tissue evidence="1">Leaves</tissue>
    </source>
</reference>
<sequence>MTTKYTYLCDTASLFRRNMLFDFLCKSPQSIAISQYVLNRIAATELTRAKTFQLFFIFSSNTVLTTTATIVKKYLDPLTKWTQSFSSNSRRTHYNNEKGA</sequence>
<protein>
    <submittedName>
        <fullName evidence="1">Uncharacterized protein</fullName>
    </submittedName>
</protein>
<organism evidence="1 2">
    <name type="scientific">Helianthus annuus</name>
    <name type="common">Common sunflower</name>
    <dbReference type="NCBI Taxonomy" id="4232"/>
    <lineage>
        <taxon>Eukaryota</taxon>
        <taxon>Viridiplantae</taxon>
        <taxon>Streptophyta</taxon>
        <taxon>Embryophyta</taxon>
        <taxon>Tracheophyta</taxon>
        <taxon>Spermatophyta</taxon>
        <taxon>Magnoliopsida</taxon>
        <taxon>eudicotyledons</taxon>
        <taxon>Gunneridae</taxon>
        <taxon>Pentapetalae</taxon>
        <taxon>asterids</taxon>
        <taxon>campanulids</taxon>
        <taxon>Asterales</taxon>
        <taxon>Asteraceae</taxon>
        <taxon>Asteroideae</taxon>
        <taxon>Heliantheae alliance</taxon>
        <taxon>Heliantheae</taxon>
        <taxon>Helianthus</taxon>
    </lineage>
</organism>
<proteinExistence type="predicted"/>